<dbReference type="EMBL" id="BPLQ01007314">
    <property type="protein sequence ID" value="GIY29422.1"/>
    <property type="molecule type" value="Genomic_DNA"/>
</dbReference>
<dbReference type="Proteomes" id="UP001054837">
    <property type="component" value="Unassembled WGS sequence"/>
</dbReference>
<proteinExistence type="predicted"/>
<evidence type="ECO:0000313" key="1">
    <source>
        <dbReference type="EMBL" id="GIY29422.1"/>
    </source>
</evidence>
<evidence type="ECO:0000313" key="2">
    <source>
        <dbReference type="Proteomes" id="UP001054837"/>
    </source>
</evidence>
<comment type="caution">
    <text evidence="1">The sequence shown here is derived from an EMBL/GenBank/DDBJ whole genome shotgun (WGS) entry which is preliminary data.</text>
</comment>
<dbReference type="AlphaFoldDB" id="A0AAV4S7C4"/>
<sequence>MGTITVPASSTVHELDTLNLYGRRRLKTENIKPLLSLCGTKQEKSYLGKKSLSNAGLVRIGGGKVPVQSRYRWIVLQMHDPELKGGGSCHHQGFERRRIWGSSFQKDVVWESPIQDGWMD</sequence>
<keyword evidence="2" id="KW-1185">Reference proteome</keyword>
<name>A0AAV4S7C4_9ARAC</name>
<protein>
    <submittedName>
        <fullName evidence="1">Uncharacterized protein</fullName>
    </submittedName>
</protein>
<reference evidence="1 2" key="1">
    <citation type="submission" date="2021-06" db="EMBL/GenBank/DDBJ databases">
        <title>Caerostris darwini draft genome.</title>
        <authorList>
            <person name="Kono N."/>
            <person name="Arakawa K."/>
        </authorList>
    </citation>
    <scope>NUCLEOTIDE SEQUENCE [LARGE SCALE GENOMIC DNA]</scope>
</reference>
<organism evidence="1 2">
    <name type="scientific">Caerostris darwini</name>
    <dbReference type="NCBI Taxonomy" id="1538125"/>
    <lineage>
        <taxon>Eukaryota</taxon>
        <taxon>Metazoa</taxon>
        <taxon>Ecdysozoa</taxon>
        <taxon>Arthropoda</taxon>
        <taxon>Chelicerata</taxon>
        <taxon>Arachnida</taxon>
        <taxon>Araneae</taxon>
        <taxon>Araneomorphae</taxon>
        <taxon>Entelegynae</taxon>
        <taxon>Araneoidea</taxon>
        <taxon>Araneidae</taxon>
        <taxon>Caerostris</taxon>
    </lineage>
</organism>
<gene>
    <name evidence="1" type="ORF">CDAR_533731</name>
</gene>
<accession>A0AAV4S7C4</accession>